<reference evidence="1" key="1">
    <citation type="journal article" date="2021" name="New Phytol.">
        <title>Evolutionary innovations through gain and loss of genes in the ectomycorrhizal Boletales.</title>
        <authorList>
            <person name="Wu G."/>
            <person name="Miyauchi S."/>
            <person name="Morin E."/>
            <person name="Kuo A."/>
            <person name="Drula E."/>
            <person name="Varga T."/>
            <person name="Kohler A."/>
            <person name="Feng B."/>
            <person name="Cao Y."/>
            <person name="Lipzen A."/>
            <person name="Daum C."/>
            <person name="Hundley H."/>
            <person name="Pangilinan J."/>
            <person name="Johnson J."/>
            <person name="Barry K."/>
            <person name="LaButti K."/>
            <person name="Ng V."/>
            <person name="Ahrendt S."/>
            <person name="Min B."/>
            <person name="Choi I.G."/>
            <person name="Park H."/>
            <person name="Plett J.M."/>
            <person name="Magnuson J."/>
            <person name="Spatafora J.W."/>
            <person name="Nagy L.G."/>
            <person name="Henrissat B."/>
            <person name="Grigoriev I.V."/>
            <person name="Yang Z.L."/>
            <person name="Xu J."/>
            <person name="Martin F.M."/>
        </authorList>
    </citation>
    <scope>NUCLEOTIDE SEQUENCE</scope>
    <source>
        <strain evidence="1">KUC20120723A-06</strain>
    </source>
</reference>
<evidence type="ECO:0000313" key="2">
    <source>
        <dbReference type="Proteomes" id="UP000790709"/>
    </source>
</evidence>
<dbReference type="Proteomes" id="UP000790709">
    <property type="component" value="Unassembled WGS sequence"/>
</dbReference>
<accession>A0ACB8AVT0</accession>
<sequence length="116" mass="12576">MLSTSGIDPPQGIAFLSARKLRSGGVVYELNSESAAKWLNSREIRSAFTGHFGPNAVIKDRVLQVVVENVPTTFNIDSPMSLAETAAKSGLESGDIAKARWIKPISRRSPNQRTAH</sequence>
<name>A0ACB8AVT0_9AGAM</name>
<dbReference type="EMBL" id="MU267039">
    <property type="protein sequence ID" value="KAH7917501.1"/>
    <property type="molecule type" value="Genomic_DNA"/>
</dbReference>
<organism evidence="1 2">
    <name type="scientific">Leucogyrophana mollusca</name>
    <dbReference type="NCBI Taxonomy" id="85980"/>
    <lineage>
        <taxon>Eukaryota</taxon>
        <taxon>Fungi</taxon>
        <taxon>Dikarya</taxon>
        <taxon>Basidiomycota</taxon>
        <taxon>Agaricomycotina</taxon>
        <taxon>Agaricomycetes</taxon>
        <taxon>Agaricomycetidae</taxon>
        <taxon>Boletales</taxon>
        <taxon>Boletales incertae sedis</taxon>
        <taxon>Leucogyrophana</taxon>
    </lineage>
</organism>
<protein>
    <submittedName>
        <fullName evidence="1">Uncharacterized protein</fullName>
    </submittedName>
</protein>
<gene>
    <name evidence="1" type="ORF">BV22DRAFT_1026239</name>
</gene>
<proteinExistence type="predicted"/>
<comment type="caution">
    <text evidence="1">The sequence shown here is derived from an EMBL/GenBank/DDBJ whole genome shotgun (WGS) entry which is preliminary data.</text>
</comment>
<keyword evidence="2" id="KW-1185">Reference proteome</keyword>
<feature type="non-terminal residue" evidence="1">
    <location>
        <position position="116"/>
    </location>
</feature>
<evidence type="ECO:0000313" key="1">
    <source>
        <dbReference type="EMBL" id="KAH7917501.1"/>
    </source>
</evidence>